<dbReference type="EMBL" id="CP095873">
    <property type="protein sequence ID" value="UPL23457.1"/>
    <property type="molecule type" value="Genomic_DNA"/>
</dbReference>
<sequence length="59" mass="6464">MPSTSKVRREPLFEALLVIEITLQWIVNEATLGLDPMGRSTADKKNASEEAFQGGTTTN</sequence>
<accession>A0AAE9HHA4</accession>
<reference evidence="2" key="1">
    <citation type="submission" date="2022-04" db="EMBL/GenBank/DDBJ databases">
        <title>Genomic mining of Alcaligenes faecalis D334 producing ectoin and derivatives.</title>
        <authorList>
            <person name="Doan V.T."/>
            <person name="Quach N.T."/>
            <person name="Vu T.-H.-N."/>
            <person name="Phi Q.-T."/>
        </authorList>
    </citation>
    <scope>NUCLEOTIDE SEQUENCE</scope>
    <source>
        <strain evidence="2">D334</strain>
    </source>
</reference>
<evidence type="ECO:0000313" key="2">
    <source>
        <dbReference type="EMBL" id="UPL23457.1"/>
    </source>
</evidence>
<dbReference type="AlphaFoldDB" id="A0AAE9HHA4"/>
<evidence type="ECO:0000313" key="3">
    <source>
        <dbReference type="Proteomes" id="UP000830925"/>
    </source>
</evidence>
<dbReference type="Proteomes" id="UP000830925">
    <property type="component" value="Chromosome"/>
</dbReference>
<evidence type="ECO:0000256" key="1">
    <source>
        <dbReference type="SAM" id="MobiDB-lite"/>
    </source>
</evidence>
<protein>
    <submittedName>
        <fullName evidence="2">Uncharacterized protein</fullName>
    </submittedName>
</protein>
<name>A0AAE9HHA4_ALCFA</name>
<dbReference type="RefSeq" id="WP_021446589.1">
    <property type="nucleotide sequence ID" value="NZ_CP023256.1"/>
</dbReference>
<organism evidence="2 3">
    <name type="scientific">Alcaligenes faecalis</name>
    <dbReference type="NCBI Taxonomy" id="511"/>
    <lineage>
        <taxon>Bacteria</taxon>
        <taxon>Pseudomonadati</taxon>
        <taxon>Pseudomonadota</taxon>
        <taxon>Betaproteobacteria</taxon>
        <taxon>Burkholderiales</taxon>
        <taxon>Alcaligenaceae</taxon>
        <taxon>Alcaligenes</taxon>
    </lineage>
</organism>
<feature type="region of interest" description="Disordered" evidence="1">
    <location>
        <begin position="36"/>
        <end position="59"/>
    </location>
</feature>
<proteinExistence type="predicted"/>
<gene>
    <name evidence="2" type="ORF">MXF72_08920</name>
</gene>
<dbReference type="GeneID" id="96773386"/>